<sequence length="593" mass="63641">MEVVSTTTTAPSGSLSVESSTQGAVGNSERALKRKFEDALHVLDDAVRPSSSNEEIHPPPKKPRPSGPARSLYTTLAKYGIKKETKTSAQETQLQSLSKSAPHLVAILSRTATRARRANPFRSSTTTTTVVKFGDIASEYRPSSTSSFLQRLATYKLTTYANKPPAIDAVAAAKCGWVNDGKDRLVCGICNVSWVLAGKEGMNRDAANALVEKQRVQLVDMHKDGCPWKMRQCEASIYRVPLQTPAATAKELKINAIKLDSAMTDVQIKHPLTAAQTQALEGIIKSVKLQEAFVATEDEPTQVAPNESISTAGLFSAPLLFGDPSSTAIITALFGWSVMPPTIRDESPRRSLSRATSLAPSTPRHANLSATPRRISCNLTPVPSGITRLSSVARHSAALSSTSAVPPNTTNTTLLHCNLCQRRIGLWAFLPPQPGNTESSDGKSSAPVQKDSAPRRQLDVLKEHRSYCPYVVRSTTVPSLPIPPPPSSTGQSTSTLNLNSSLSQLNGSGDLEGWRAVLSVVLRYGAAQRQRLRLPQGGNWVERRSLDSTNGGERDGADGPGGDREVDPVAAMVEGVKMRGGRELLKYVKGLLG</sequence>
<name>A0ACB8TQH8_9APHY</name>
<evidence type="ECO:0000313" key="1">
    <source>
        <dbReference type="EMBL" id="KAI0084054.1"/>
    </source>
</evidence>
<protein>
    <submittedName>
        <fullName evidence="1">C3HC zinc finger-like-domain-containing protein</fullName>
    </submittedName>
</protein>
<keyword evidence="2" id="KW-1185">Reference proteome</keyword>
<gene>
    <name evidence="1" type="ORF">BDY19DRAFT_560778</name>
</gene>
<proteinExistence type="predicted"/>
<organism evidence="1 2">
    <name type="scientific">Irpex rosettiformis</name>
    <dbReference type="NCBI Taxonomy" id="378272"/>
    <lineage>
        <taxon>Eukaryota</taxon>
        <taxon>Fungi</taxon>
        <taxon>Dikarya</taxon>
        <taxon>Basidiomycota</taxon>
        <taxon>Agaricomycotina</taxon>
        <taxon>Agaricomycetes</taxon>
        <taxon>Polyporales</taxon>
        <taxon>Irpicaceae</taxon>
        <taxon>Irpex</taxon>
    </lineage>
</organism>
<dbReference type="EMBL" id="MU274948">
    <property type="protein sequence ID" value="KAI0084054.1"/>
    <property type="molecule type" value="Genomic_DNA"/>
</dbReference>
<accession>A0ACB8TQH8</accession>
<evidence type="ECO:0000313" key="2">
    <source>
        <dbReference type="Proteomes" id="UP001055072"/>
    </source>
</evidence>
<dbReference type="Proteomes" id="UP001055072">
    <property type="component" value="Unassembled WGS sequence"/>
</dbReference>
<reference evidence="1" key="1">
    <citation type="journal article" date="2021" name="Environ. Microbiol.">
        <title>Gene family expansions and transcriptome signatures uncover fungal adaptations to wood decay.</title>
        <authorList>
            <person name="Hage H."/>
            <person name="Miyauchi S."/>
            <person name="Viragh M."/>
            <person name="Drula E."/>
            <person name="Min B."/>
            <person name="Chaduli D."/>
            <person name="Navarro D."/>
            <person name="Favel A."/>
            <person name="Norest M."/>
            <person name="Lesage-Meessen L."/>
            <person name="Balint B."/>
            <person name="Merenyi Z."/>
            <person name="de Eugenio L."/>
            <person name="Morin E."/>
            <person name="Martinez A.T."/>
            <person name="Baldrian P."/>
            <person name="Stursova M."/>
            <person name="Martinez M.J."/>
            <person name="Novotny C."/>
            <person name="Magnuson J.K."/>
            <person name="Spatafora J.W."/>
            <person name="Maurice S."/>
            <person name="Pangilinan J."/>
            <person name="Andreopoulos W."/>
            <person name="LaButti K."/>
            <person name="Hundley H."/>
            <person name="Na H."/>
            <person name="Kuo A."/>
            <person name="Barry K."/>
            <person name="Lipzen A."/>
            <person name="Henrissat B."/>
            <person name="Riley R."/>
            <person name="Ahrendt S."/>
            <person name="Nagy L.G."/>
            <person name="Grigoriev I.V."/>
            <person name="Martin F."/>
            <person name="Rosso M.N."/>
        </authorList>
    </citation>
    <scope>NUCLEOTIDE SEQUENCE</scope>
    <source>
        <strain evidence="1">CBS 384.51</strain>
    </source>
</reference>
<comment type="caution">
    <text evidence="1">The sequence shown here is derived from an EMBL/GenBank/DDBJ whole genome shotgun (WGS) entry which is preliminary data.</text>
</comment>